<dbReference type="RefSeq" id="WP_072848025.1">
    <property type="nucleotide sequence ID" value="NZ_FRAH01000003.1"/>
</dbReference>
<dbReference type="PANTHER" id="PTHR23417:SF14">
    <property type="entry name" value="PENTACOTRIPEPTIDE-REPEAT REGION OF PRORP DOMAIN-CONTAINING PROTEIN"/>
    <property type="match status" value="1"/>
</dbReference>
<proteinExistence type="inferred from homology"/>
<dbReference type="AlphaFoldDB" id="A0A1M6KFA2"/>
<feature type="binding site" evidence="9">
    <location>
        <position position="68"/>
    </location>
    <ligand>
        <name>S-adenosyl-L-methionine</name>
        <dbReference type="ChEBI" id="CHEBI:59789"/>
    </ligand>
</feature>
<evidence type="ECO:0000313" key="11">
    <source>
        <dbReference type="Proteomes" id="UP000183975"/>
    </source>
</evidence>
<evidence type="ECO:0000256" key="3">
    <source>
        <dbReference type="ARBA" id="ARBA00022603"/>
    </source>
</evidence>
<keyword evidence="4 9" id="KW-0808">Transferase</keyword>
<dbReference type="GeneID" id="78175387"/>
<evidence type="ECO:0000256" key="7">
    <source>
        <dbReference type="ARBA" id="ARBA00060552"/>
    </source>
</evidence>
<sequence>MRIRKKPWAEEELAQNDHVMKNAEALKGKWREYFGNDNPIYVEIGCGKGGFIRKNAEAYPHINFVGIERNLSVVAVAARRTTEELPNLALVWDDAKKLSDFFEVGEFQRLYLNFSDPWPKKRQYKRRLTYRGYLQSYREAFGDKGEIFFKTDNRNLFEFSLNEFCADNWKLSNISLDLHNSDYEGNIMTEYEEKFSSQGMPIYRLEARYGMEEEQKKD</sequence>
<feature type="binding site" evidence="9">
    <location>
        <position position="116"/>
    </location>
    <ligand>
        <name>S-adenosyl-L-methionine</name>
        <dbReference type="ChEBI" id="CHEBI:59789"/>
    </ligand>
</feature>
<comment type="function">
    <text evidence="2 9">Catalyzes the formation of N(7)-methylguanine at position 46 (m7G46) in tRNA.</text>
</comment>
<dbReference type="GO" id="GO:0043527">
    <property type="term" value="C:tRNA methyltransferase complex"/>
    <property type="evidence" value="ECO:0007669"/>
    <property type="project" value="TreeGrafter"/>
</dbReference>
<feature type="binding site" evidence="9">
    <location>
        <position position="43"/>
    </location>
    <ligand>
        <name>S-adenosyl-L-methionine</name>
        <dbReference type="ChEBI" id="CHEBI:59789"/>
    </ligand>
</feature>
<evidence type="ECO:0000256" key="1">
    <source>
        <dbReference type="ARBA" id="ARBA00000142"/>
    </source>
</evidence>
<evidence type="ECO:0000256" key="5">
    <source>
        <dbReference type="ARBA" id="ARBA00022691"/>
    </source>
</evidence>
<dbReference type="CDD" id="cd02440">
    <property type="entry name" value="AdoMet_MTases"/>
    <property type="match status" value="1"/>
</dbReference>
<dbReference type="EC" id="2.1.1.33" evidence="9"/>
<reference evidence="10 11" key="1">
    <citation type="submission" date="2016-11" db="EMBL/GenBank/DDBJ databases">
        <authorList>
            <person name="Jaros S."/>
            <person name="Januszkiewicz K."/>
            <person name="Wedrychowicz H."/>
        </authorList>
    </citation>
    <scope>NUCLEOTIDE SEQUENCE [LARGE SCALE GENOMIC DNA]</scope>
    <source>
        <strain evidence="10 11">DSM 14214</strain>
    </source>
</reference>
<dbReference type="OrthoDB" id="9802090at2"/>
<feature type="binding site" evidence="9">
    <location>
        <begin position="189"/>
        <end position="192"/>
    </location>
    <ligand>
        <name>substrate</name>
    </ligand>
</feature>
<dbReference type="PANTHER" id="PTHR23417">
    <property type="entry name" value="3-DEOXY-D-MANNO-OCTULOSONIC-ACID TRANSFERASE/TRNA GUANINE-N 7 - -METHYLTRANSFERASE"/>
    <property type="match status" value="1"/>
</dbReference>
<keyword evidence="11" id="KW-1185">Reference proteome</keyword>
<dbReference type="HAMAP" id="MF_01057">
    <property type="entry name" value="tRNA_methyltr_TrmB"/>
    <property type="match status" value="1"/>
</dbReference>
<feature type="binding site" evidence="9">
    <location>
        <position position="94"/>
    </location>
    <ligand>
        <name>S-adenosyl-L-methionine</name>
        <dbReference type="ChEBI" id="CHEBI:59789"/>
    </ligand>
</feature>
<dbReference type="Gene3D" id="3.40.50.150">
    <property type="entry name" value="Vaccinia Virus protein VP39"/>
    <property type="match status" value="1"/>
</dbReference>
<feature type="binding site" evidence="9">
    <location>
        <position position="120"/>
    </location>
    <ligand>
        <name>substrate</name>
    </ligand>
</feature>
<dbReference type="EMBL" id="FRAH01000003">
    <property type="protein sequence ID" value="SHJ57568.1"/>
    <property type="molecule type" value="Genomic_DNA"/>
</dbReference>
<dbReference type="NCBIfam" id="NF001080">
    <property type="entry name" value="PRK00121.2-2"/>
    <property type="match status" value="1"/>
</dbReference>
<comment type="caution">
    <text evidence="9">Lacks conserved residue(s) required for the propagation of feature annotation.</text>
</comment>
<name>A0A1M6KFA2_9FIRM</name>
<comment type="similarity">
    <text evidence="8 9">Belongs to the class I-like SAM-binding methyltransferase superfamily. TrmB family.</text>
</comment>
<dbReference type="PROSITE" id="PS51625">
    <property type="entry name" value="SAM_MT_TRMB"/>
    <property type="match status" value="1"/>
</dbReference>
<evidence type="ECO:0000256" key="8">
    <source>
        <dbReference type="ARBA" id="ARBA00060767"/>
    </source>
</evidence>
<dbReference type="UniPathway" id="UPA00989"/>
<keyword evidence="6 9" id="KW-0819">tRNA processing</keyword>
<dbReference type="InterPro" id="IPR029063">
    <property type="entry name" value="SAM-dependent_MTases_sf"/>
</dbReference>
<keyword evidence="5 9" id="KW-0949">S-adenosyl-L-methionine</keyword>
<comment type="pathway">
    <text evidence="7 9">tRNA modification; N(7)-methylguanine-tRNA biosynthesis.</text>
</comment>
<keyword evidence="3 9" id="KW-0489">Methyltransferase</keyword>
<dbReference type="GO" id="GO:0008176">
    <property type="term" value="F:tRNA (guanine(46)-N7)-methyltransferase activity"/>
    <property type="evidence" value="ECO:0007669"/>
    <property type="project" value="UniProtKB-UniRule"/>
</dbReference>
<dbReference type="InterPro" id="IPR003358">
    <property type="entry name" value="tRNA_(Gua-N-7)_MeTrfase_Trmb"/>
</dbReference>
<evidence type="ECO:0000256" key="9">
    <source>
        <dbReference type="HAMAP-Rule" id="MF_01057"/>
    </source>
</evidence>
<evidence type="ECO:0000256" key="2">
    <source>
        <dbReference type="ARBA" id="ARBA00003015"/>
    </source>
</evidence>
<protein>
    <recommendedName>
        <fullName evidence="9">tRNA (guanine-N(7)-)-methyltransferase</fullName>
        <ecNumber evidence="9">2.1.1.33</ecNumber>
    </recommendedName>
    <alternativeName>
        <fullName evidence="9">tRNA (guanine(46)-N(7))-methyltransferase</fullName>
    </alternativeName>
    <alternativeName>
        <fullName evidence="9">tRNA(m7G46)-methyltransferase</fullName>
    </alternativeName>
</protein>
<dbReference type="InterPro" id="IPR055361">
    <property type="entry name" value="tRNA_methyltr_TrmB_bact"/>
</dbReference>
<gene>
    <name evidence="9" type="primary">trmB</name>
    <name evidence="10" type="ORF">SAMN02745138_00145</name>
</gene>
<accession>A0A1M6KFA2</accession>
<evidence type="ECO:0000256" key="4">
    <source>
        <dbReference type="ARBA" id="ARBA00022679"/>
    </source>
</evidence>
<dbReference type="Pfam" id="PF02390">
    <property type="entry name" value="Methyltransf_4"/>
    <property type="match status" value="1"/>
</dbReference>
<evidence type="ECO:0000313" key="10">
    <source>
        <dbReference type="EMBL" id="SHJ57568.1"/>
    </source>
</evidence>
<feature type="binding site" evidence="9">
    <location>
        <position position="152"/>
    </location>
    <ligand>
        <name>substrate</name>
    </ligand>
</feature>
<dbReference type="FunFam" id="3.40.50.150:FF:000035">
    <property type="entry name" value="tRNA (guanine-N(7)-)-methyltransferase"/>
    <property type="match status" value="1"/>
</dbReference>
<evidence type="ECO:0000256" key="6">
    <source>
        <dbReference type="ARBA" id="ARBA00022694"/>
    </source>
</evidence>
<organism evidence="10 11">
    <name type="scientific">Anaerotignum lactatifermentans DSM 14214</name>
    <dbReference type="NCBI Taxonomy" id="1121323"/>
    <lineage>
        <taxon>Bacteria</taxon>
        <taxon>Bacillati</taxon>
        <taxon>Bacillota</taxon>
        <taxon>Clostridia</taxon>
        <taxon>Lachnospirales</taxon>
        <taxon>Anaerotignaceae</taxon>
        <taxon>Anaerotignum</taxon>
    </lineage>
</organism>
<dbReference type="Proteomes" id="UP000183975">
    <property type="component" value="Unassembled WGS sequence"/>
</dbReference>
<dbReference type="SUPFAM" id="SSF53335">
    <property type="entry name" value="S-adenosyl-L-methionine-dependent methyltransferases"/>
    <property type="match status" value="1"/>
</dbReference>
<dbReference type="NCBIfam" id="TIGR00091">
    <property type="entry name" value="tRNA (guanosine(46)-N7)-methyltransferase TrmB"/>
    <property type="match status" value="1"/>
</dbReference>
<comment type="catalytic activity">
    <reaction evidence="1 9">
        <text>guanosine(46) in tRNA + S-adenosyl-L-methionine = N(7)-methylguanosine(46) in tRNA + S-adenosyl-L-homocysteine</text>
        <dbReference type="Rhea" id="RHEA:42708"/>
        <dbReference type="Rhea" id="RHEA-COMP:10188"/>
        <dbReference type="Rhea" id="RHEA-COMP:10189"/>
        <dbReference type="ChEBI" id="CHEBI:57856"/>
        <dbReference type="ChEBI" id="CHEBI:59789"/>
        <dbReference type="ChEBI" id="CHEBI:74269"/>
        <dbReference type="ChEBI" id="CHEBI:74480"/>
        <dbReference type="EC" id="2.1.1.33"/>
    </reaction>
</comment>